<proteinExistence type="inferred from homology"/>
<evidence type="ECO:0000259" key="2">
    <source>
        <dbReference type="Pfam" id="PF01205"/>
    </source>
</evidence>
<feature type="domain" description="UPF0029" evidence="3">
    <location>
        <begin position="139"/>
        <end position="193"/>
    </location>
</feature>
<evidence type="ECO:0000313" key="4">
    <source>
        <dbReference type="EMBL" id="ARQ06353.1"/>
    </source>
</evidence>
<reference evidence="4 5" key="1">
    <citation type="journal article" date="2017" name="Int. J. Syst. Evol. Microbiol.">
        <title>Macrococcus canis sp. nov., a skin bacterium associated with infections in dogs.</title>
        <authorList>
            <person name="Gobeli Brawand S."/>
            <person name="Cotting K."/>
            <person name="Gomez-Sanz E."/>
            <person name="Collaud A."/>
            <person name="Thomann A."/>
            <person name="Brodard I."/>
            <person name="Rodriguez-Campos S."/>
            <person name="Strauss C."/>
            <person name="Perreten V."/>
        </authorList>
    </citation>
    <scope>NUCLEOTIDE SEQUENCE [LARGE SCALE GENOMIC DNA]</scope>
    <source>
        <strain evidence="4 5">KM45013</strain>
    </source>
</reference>
<dbReference type="InterPro" id="IPR001498">
    <property type="entry name" value="Impact_N"/>
</dbReference>
<dbReference type="InterPro" id="IPR020568">
    <property type="entry name" value="Ribosomal_Su5_D2-typ_SF"/>
</dbReference>
<dbReference type="PANTHER" id="PTHR16301:SF20">
    <property type="entry name" value="IMPACT FAMILY MEMBER YIGZ"/>
    <property type="match status" value="1"/>
</dbReference>
<dbReference type="Pfam" id="PF01205">
    <property type="entry name" value="Impact_N"/>
    <property type="match status" value="1"/>
</dbReference>
<dbReference type="InterPro" id="IPR036956">
    <property type="entry name" value="Impact_N_sf"/>
</dbReference>
<sequence length="212" mass="23733">MKNFITIKQNIEQETIINKSRFITYLFKIESEAEAKAKIDEIKALHKDANHNCSAYTIGDSHQIQKANDDGEPSGTAGVPMLESLKKNDVHNVVAIVTRYFGGIKLGSGGLIRAYQGGVSEAIQQTGKVIYKNGMIIQVTLPYELSGKFEHAIDDKFIITNQTYTDKVIYDVQLVSEDKDEFFSFVTELTQGNPVIHVESELMLPFDIKNNI</sequence>
<dbReference type="Proteomes" id="UP000194154">
    <property type="component" value="Chromosome"/>
</dbReference>
<name>A0A1W7A9M4_9STAP</name>
<dbReference type="InterPro" id="IPR015269">
    <property type="entry name" value="UPF0029_Impact_C"/>
</dbReference>
<dbReference type="OrthoDB" id="9813771at2"/>
<dbReference type="GeneID" id="35294840"/>
<dbReference type="KEGG" id="mcak:MCCS_07030"/>
<dbReference type="PROSITE" id="PS00910">
    <property type="entry name" value="UPF0029"/>
    <property type="match status" value="1"/>
</dbReference>
<dbReference type="SUPFAM" id="SSF54211">
    <property type="entry name" value="Ribosomal protein S5 domain 2-like"/>
    <property type="match status" value="1"/>
</dbReference>
<dbReference type="EMBL" id="CP021059">
    <property type="protein sequence ID" value="ARQ06353.1"/>
    <property type="molecule type" value="Genomic_DNA"/>
</dbReference>
<comment type="similarity">
    <text evidence="1">Belongs to the IMPACT family.</text>
</comment>
<accession>A0A1W7A9M4</accession>
<protein>
    <submittedName>
        <fullName evidence="4">IMPACT family member YigZ</fullName>
    </submittedName>
</protein>
<organism evidence="4 5">
    <name type="scientific">Macrococcoides canis</name>
    <dbReference type="NCBI Taxonomy" id="1855823"/>
    <lineage>
        <taxon>Bacteria</taxon>
        <taxon>Bacillati</taxon>
        <taxon>Bacillota</taxon>
        <taxon>Bacilli</taxon>
        <taxon>Bacillales</taxon>
        <taxon>Staphylococcaceae</taxon>
        <taxon>Macrococcoides</taxon>
    </lineage>
</organism>
<dbReference type="SUPFAM" id="SSF54980">
    <property type="entry name" value="EF-G C-terminal domain-like"/>
    <property type="match status" value="1"/>
</dbReference>
<dbReference type="InterPro" id="IPR020569">
    <property type="entry name" value="UPF0029_Impact_CS"/>
</dbReference>
<evidence type="ECO:0000259" key="3">
    <source>
        <dbReference type="Pfam" id="PF09186"/>
    </source>
</evidence>
<dbReference type="GO" id="GO:0006446">
    <property type="term" value="P:regulation of translational initiation"/>
    <property type="evidence" value="ECO:0007669"/>
    <property type="project" value="TreeGrafter"/>
</dbReference>
<dbReference type="RefSeq" id="WP_086042026.1">
    <property type="nucleotide sequence ID" value="NZ_CBCRZA010000001.1"/>
</dbReference>
<dbReference type="GO" id="GO:0005737">
    <property type="term" value="C:cytoplasm"/>
    <property type="evidence" value="ECO:0007669"/>
    <property type="project" value="TreeGrafter"/>
</dbReference>
<dbReference type="InterPro" id="IPR015796">
    <property type="entry name" value="Impact_YigZ-like"/>
</dbReference>
<dbReference type="PANTHER" id="PTHR16301">
    <property type="entry name" value="IMPACT-RELATED"/>
    <property type="match status" value="1"/>
</dbReference>
<dbReference type="Gene3D" id="3.30.230.30">
    <property type="entry name" value="Impact, N-terminal domain"/>
    <property type="match status" value="1"/>
</dbReference>
<evidence type="ECO:0000256" key="1">
    <source>
        <dbReference type="ARBA" id="ARBA00007665"/>
    </source>
</evidence>
<feature type="domain" description="Impact N-terminal" evidence="2">
    <location>
        <begin position="19"/>
        <end position="123"/>
    </location>
</feature>
<dbReference type="Pfam" id="PF09186">
    <property type="entry name" value="DUF1949"/>
    <property type="match status" value="1"/>
</dbReference>
<gene>
    <name evidence="4" type="primary">yigZ</name>
    <name evidence="4" type="ORF">MCCS_07030</name>
</gene>
<dbReference type="STRING" id="1855823.MCCS_07030"/>
<dbReference type="NCBIfam" id="TIGR00257">
    <property type="entry name" value="IMPACT_YIGZ"/>
    <property type="match status" value="1"/>
</dbReference>
<dbReference type="AlphaFoldDB" id="A0A1W7A9M4"/>
<keyword evidence="5" id="KW-1185">Reference proteome</keyword>
<dbReference type="InterPro" id="IPR035647">
    <property type="entry name" value="EFG_III/V"/>
</dbReference>
<dbReference type="InterPro" id="IPR023582">
    <property type="entry name" value="Impact"/>
</dbReference>
<evidence type="ECO:0000313" key="5">
    <source>
        <dbReference type="Proteomes" id="UP000194154"/>
    </source>
</evidence>